<protein>
    <submittedName>
        <fullName evidence="1">Uncharacterized protein</fullName>
    </submittedName>
</protein>
<comment type="caution">
    <text evidence="1">The sequence shown here is derived from an EMBL/GenBank/DDBJ whole genome shotgun (WGS) entry which is preliminary data.</text>
</comment>
<dbReference type="EMBL" id="LIZX01000254">
    <property type="protein sequence ID" value="KPJ62854.1"/>
    <property type="molecule type" value="Genomic_DNA"/>
</dbReference>
<reference evidence="1 2" key="1">
    <citation type="journal article" date="2015" name="Microbiome">
        <title>Genomic resolution of linkages in carbon, nitrogen, and sulfur cycling among widespread estuary sediment bacteria.</title>
        <authorList>
            <person name="Baker B.J."/>
            <person name="Lazar C.S."/>
            <person name="Teske A.P."/>
            <person name="Dick G.J."/>
        </authorList>
    </citation>
    <scope>NUCLEOTIDE SEQUENCE [LARGE SCALE GENOMIC DNA]</scope>
    <source>
        <strain evidence="1">DG_54_3</strain>
    </source>
</reference>
<evidence type="ECO:0000313" key="2">
    <source>
        <dbReference type="Proteomes" id="UP000051861"/>
    </source>
</evidence>
<sequence length="62" mass="7025">MGESKMVNDEKQKARSIKVKVNGREVSLNPFATHILGNTIWAMISSLKLEEDPNRIEIELSQ</sequence>
<gene>
    <name evidence="1" type="ORF">AMJ44_15035</name>
</gene>
<dbReference type="Proteomes" id="UP000051861">
    <property type="component" value="Unassembled WGS sequence"/>
</dbReference>
<dbReference type="AlphaFoldDB" id="A0A0S7XKD7"/>
<evidence type="ECO:0000313" key="1">
    <source>
        <dbReference type="EMBL" id="KPJ62854.1"/>
    </source>
</evidence>
<organism evidence="1 2">
    <name type="scientific">candidate division WOR-1 bacterium DG_54_3</name>
    <dbReference type="NCBI Taxonomy" id="1703775"/>
    <lineage>
        <taxon>Bacteria</taxon>
        <taxon>Bacillati</taxon>
        <taxon>Saganbacteria</taxon>
    </lineage>
</organism>
<accession>A0A0S7XKD7</accession>
<proteinExistence type="predicted"/>
<name>A0A0S7XKD7_UNCSA</name>